<evidence type="ECO:0000313" key="1">
    <source>
        <dbReference type="EMBL" id="VDD97880.1"/>
    </source>
</evidence>
<proteinExistence type="predicted"/>
<dbReference type="EMBL" id="UXUI01015638">
    <property type="protein sequence ID" value="VDD97880.1"/>
    <property type="molecule type" value="Genomic_DNA"/>
</dbReference>
<dbReference type="AlphaFoldDB" id="A0A0N4VR35"/>
<name>A0A0N4VR35_ENTVE</name>
<organism evidence="3">
    <name type="scientific">Enterobius vermicularis</name>
    <name type="common">Human pinworm</name>
    <dbReference type="NCBI Taxonomy" id="51028"/>
    <lineage>
        <taxon>Eukaryota</taxon>
        <taxon>Metazoa</taxon>
        <taxon>Ecdysozoa</taxon>
        <taxon>Nematoda</taxon>
        <taxon>Chromadorea</taxon>
        <taxon>Rhabditida</taxon>
        <taxon>Spirurina</taxon>
        <taxon>Oxyuridomorpha</taxon>
        <taxon>Oxyuroidea</taxon>
        <taxon>Oxyuridae</taxon>
        <taxon>Enterobius</taxon>
    </lineage>
</organism>
<keyword evidence="2" id="KW-1185">Reference proteome</keyword>
<dbReference type="Proteomes" id="UP000274131">
    <property type="component" value="Unassembled WGS sequence"/>
</dbReference>
<gene>
    <name evidence="1" type="ORF">EVEC_LOCUS12631</name>
</gene>
<evidence type="ECO:0000313" key="2">
    <source>
        <dbReference type="Proteomes" id="UP000274131"/>
    </source>
</evidence>
<sequence length="108" mass="12335">MQSKLLAFKDQKVQLGEWAHEGNQAQVASQAPLEKLDRKVHPVQQGTQVCEEKMEFQEMLVLLDDQVQMPSTALAHQELHSCNDVTKLLHFVQHFSFILLLPVLCKSK</sequence>
<evidence type="ECO:0000313" key="3">
    <source>
        <dbReference type="WBParaSite" id="EVEC_0001349501-mRNA-1"/>
    </source>
</evidence>
<reference evidence="1 2" key="2">
    <citation type="submission" date="2018-10" db="EMBL/GenBank/DDBJ databases">
        <authorList>
            <consortium name="Pathogen Informatics"/>
        </authorList>
    </citation>
    <scope>NUCLEOTIDE SEQUENCE [LARGE SCALE GENOMIC DNA]</scope>
</reference>
<dbReference type="WBParaSite" id="EVEC_0001349501-mRNA-1">
    <property type="protein sequence ID" value="EVEC_0001349501-mRNA-1"/>
    <property type="gene ID" value="EVEC_0001349501"/>
</dbReference>
<reference evidence="3" key="1">
    <citation type="submission" date="2017-02" db="UniProtKB">
        <authorList>
            <consortium name="WormBaseParasite"/>
        </authorList>
    </citation>
    <scope>IDENTIFICATION</scope>
</reference>
<accession>A0A0N4VR35</accession>
<protein>
    <submittedName>
        <fullName evidence="3">Pericentrin-like</fullName>
    </submittedName>
</protein>